<dbReference type="Gene3D" id="1.20.5.340">
    <property type="match status" value="1"/>
</dbReference>
<keyword evidence="3" id="KW-0472">Membrane</keyword>
<reference evidence="4" key="1">
    <citation type="submission" date="2021-06" db="EMBL/GenBank/DDBJ databases">
        <title>Direct submission.</title>
        <authorList>
            <person name="Lee C.-S."/>
            <person name="Jin L."/>
        </authorList>
    </citation>
    <scope>NUCLEOTIDE SEQUENCE</scope>
    <source>
        <strain evidence="4">Con5</strain>
    </source>
</reference>
<proteinExistence type="predicted"/>
<dbReference type="AlphaFoldDB" id="A0A975P4A1"/>
<keyword evidence="3" id="KW-1133">Transmembrane helix</keyword>
<feature type="transmembrane region" description="Helical" evidence="3">
    <location>
        <begin position="64"/>
        <end position="86"/>
    </location>
</feature>
<keyword evidence="3" id="KW-0812">Transmembrane</keyword>
<gene>
    <name evidence="4" type="ORF">KM031_09440</name>
</gene>
<dbReference type="RefSeq" id="WP_215505885.1">
    <property type="nucleotide sequence ID" value="NZ_CP076361.1"/>
</dbReference>
<keyword evidence="5" id="KW-1185">Reference proteome</keyword>
<dbReference type="KEGG" id="gfu:KM031_09440"/>
<evidence type="ECO:0000313" key="4">
    <source>
        <dbReference type="EMBL" id="QWK89102.1"/>
    </source>
</evidence>
<evidence type="ECO:0000256" key="1">
    <source>
        <dbReference type="SAM" id="Coils"/>
    </source>
</evidence>
<evidence type="ECO:0008006" key="6">
    <source>
        <dbReference type="Google" id="ProtNLM"/>
    </source>
</evidence>
<feature type="region of interest" description="Disordered" evidence="2">
    <location>
        <begin position="1"/>
        <end position="57"/>
    </location>
</feature>
<organism evidence="4 5">
    <name type="scientific">Gemmobacter fulvus</name>
    <dbReference type="NCBI Taxonomy" id="2840474"/>
    <lineage>
        <taxon>Bacteria</taxon>
        <taxon>Pseudomonadati</taxon>
        <taxon>Pseudomonadota</taxon>
        <taxon>Alphaproteobacteria</taxon>
        <taxon>Rhodobacterales</taxon>
        <taxon>Paracoccaceae</taxon>
        <taxon>Gemmobacter</taxon>
    </lineage>
</organism>
<protein>
    <recommendedName>
        <fullName evidence="6">Mitochondrial inner membrane protein</fullName>
    </recommendedName>
</protein>
<feature type="coiled-coil region" evidence="1">
    <location>
        <begin position="168"/>
        <end position="224"/>
    </location>
</feature>
<evidence type="ECO:0000256" key="3">
    <source>
        <dbReference type="SAM" id="Phobius"/>
    </source>
</evidence>
<accession>A0A975P4A1</accession>
<dbReference type="EMBL" id="CP076361">
    <property type="protein sequence ID" value="QWK89102.1"/>
    <property type="molecule type" value="Genomic_DNA"/>
</dbReference>
<dbReference type="Proteomes" id="UP000679352">
    <property type="component" value="Chromosome"/>
</dbReference>
<sequence length="383" mass="39080">MADQDTPAAAPVTLEGPAVFAAQPDPAPDAKPPVTERPTTTEVPPARPASDIQPEPRSGGFGRFVGFVLGGAVAAGLGFGLAAYGVREGWPMLAPPVTGVAEDVAALRAELAQLASQSPDDSRLAAVEQKLADLPAPATDTAQITALEQRIAALEALPPGAGAAPAALSEMQAQISSLNARLVEQQGAAAQISAEIEAQVQDRLKSAETEADAMRVEAEALRKSVETRAAVLGLQSALDTGAGAESAALAVQQLGLTMPDALSALIAAPISLPQLQDSFAPAARAALAASLQAQMGETMGERLSTFLFAQTGARSLTPRDGSDPDAVLSRIEDRLRAGDVAAARAQIAELPEPGQQALAEWATEADRYSAGQAALADLLTTAQ</sequence>
<evidence type="ECO:0000256" key="2">
    <source>
        <dbReference type="SAM" id="MobiDB-lite"/>
    </source>
</evidence>
<evidence type="ECO:0000313" key="5">
    <source>
        <dbReference type="Proteomes" id="UP000679352"/>
    </source>
</evidence>
<keyword evidence="1" id="KW-0175">Coiled coil</keyword>
<feature type="compositionally biased region" description="Low complexity" evidence="2">
    <location>
        <begin position="32"/>
        <end position="44"/>
    </location>
</feature>
<name>A0A975P4A1_9RHOB</name>